<comment type="catalytic activity">
    <reaction evidence="5">
        <text>[protein]-dithiol + NAD(+) = [protein]-disulfide + NADH + H(+)</text>
        <dbReference type="Rhea" id="RHEA:18749"/>
        <dbReference type="Rhea" id="RHEA-COMP:10593"/>
        <dbReference type="Rhea" id="RHEA-COMP:10594"/>
        <dbReference type="ChEBI" id="CHEBI:15378"/>
        <dbReference type="ChEBI" id="CHEBI:29950"/>
        <dbReference type="ChEBI" id="CHEBI:50058"/>
        <dbReference type="ChEBI" id="CHEBI:57540"/>
        <dbReference type="ChEBI" id="CHEBI:57945"/>
        <dbReference type="EC" id="1.8.1.8"/>
    </reaction>
</comment>
<dbReference type="PANTHER" id="PTHR13871:SF103">
    <property type="entry name" value="THIOREDOXIN DOMAIN-CONTAINING PROTEIN"/>
    <property type="match status" value="1"/>
</dbReference>
<reference evidence="9 10" key="1">
    <citation type="submission" date="2018-08" db="EMBL/GenBank/DDBJ databases">
        <authorList>
            <person name="Laetsch R D."/>
            <person name="Stevens L."/>
            <person name="Kumar S."/>
            <person name="Blaxter L. M."/>
        </authorList>
    </citation>
    <scope>NUCLEOTIDE SEQUENCE [LARGE SCALE GENOMIC DNA]</scope>
</reference>
<keyword evidence="3" id="KW-0560">Oxidoreductase</keyword>
<name>A0A498SR31_ACAVI</name>
<accession>A0A498SR31</accession>
<dbReference type="InterPro" id="IPR052259">
    <property type="entry name" value="Nucleoredoxin-like"/>
</dbReference>
<keyword evidence="10" id="KW-1185">Reference proteome</keyword>
<evidence type="ECO:0000256" key="3">
    <source>
        <dbReference type="ARBA" id="ARBA00023002"/>
    </source>
</evidence>
<dbReference type="PANTHER" id="PTHR13871">
    <property type="entry name" value="THIOREDOXIN"/>
    <property type="match status" value="1"/>
</dbReference>
<dbReference type="InterPro" id="IPR036249">
    <property type="entry name" value="Thioredoxin-like_sf"/>
</dbReference>
<dbReference type="OrthoDB" id="189920at2759"/>
<dbReference type="STRING" id="6277.A0A498SR31"/>
<evidence type="ECO:0000313" key="10">
    <source>
        <dbReference type="Proteomes" id="UP000276991"/>
    </source>
</evidence>
<organism evidence="9 10">
    <name type="scientific">Acanthocheilonema viteae</name>
    <name type="common">Filarial nematode worm</name>
    <name type="synonym">Dipetalonema viteae</name>
    <dbReference type="NCBI Taxonomy" id="6277"/>
    <lineage>
        <taxon>Eukaryota</taxon>
        <taxon>Metazoa</taxon>
        <taxon>Ecdysozoa</taxon>
        <taxon>Nematoda</taxon>
        <taxon>Chromadorea</taxon>
        <taxon>Rhabditida</taxon>
        <taxon>Spirurina</taxon>
        <taxon>Spiruromorpha</taxon>
        <taxon>Filarioidea</taxon>
        <taxon>Onchocercidae</taxon>
        <taxon>Acanthocheilonema</taxon>
    </lineage>
</organism>
<comment type="catalytic activity">
    <reaction evidence="6">
        <text>[protein]-dithiol + NADP(+) = [protein]-disulfide + NADPH + H(+)</text>
        <dbReference type="Rhea" id="RHEA:18753"/>
        <dbReference type="Rhea" id="RHEA-COMP:10593"/>
        <dbReference type="Rhea" id="RHEA-COMP:10594"/>
        <dbReference type="ChEBI" id="CHEBI:15378"/>
        <dbReference type="ChEBI" id="CHEBI:29950"/>
        <dbReference type="ChEBI" id="CHEBI:50058"/>
        <dbReference type="ChEBI" id="CHEBI:57783"/>
        <dbReference type="ChEBI" id="CHEBI:58349"/>
        <dbReference type="EC" id="1.8.1.8"/>
    </reaction>
</comment>
<evidence type="ECO:0000313" key="8">
    <source>
        <dbReference type="EMBL" id="VBB33966.1"/>
    </source>
</evidence>
<evidence type="ECO:0000313" key="9">
    <source>
        <dbReference type="EMBL" id="VBB34781.1"/>
    </source>
</evidence>
<protein>
    <recommendedName>
        <fullName evidence="1">protein-disulfide reductase</fullName>
        <ecNumber evidence="1">1.8.1.8</ecNumber>
    </recommendedName>
</protein>
<keyword evidence="2" id="KW-0677">Repeat</keyword>
<evidence type="ECO:0000256" key="5">
    <source>
        <dbReference type="ARBA" id="ARBA00047388"/>
    </source>
</evidence>
<evidence type="ECO:0000259" key="7">
    <source>
        <dbReference type="Pfam" id="PF13905"/>
    </source>
</evidence>
<dbReference type="Gene3D" id="3.40.30.10">
    <property type="entry name" value="Glutaredoxin"/>
    <property type="match status" value="1"/>
</dbReference>
<dbReference type="SUPFAM" id="SSF52833">
    <property type="entry name" value="Thioredoxin-like"/>
    <property type="match status" value="1"/>
</dbReference>
<feature type="non-terminal residue" evidence="9">
    <location>
        <position position="1"/>
    </location>
</feature>
<dbReference type="EMBL" id="UPTC01002884">
    <property type="protein sequence ID" value="VBB33966.1"/>
    <property type="molecule type" value="Genomic_DNA"/>
</dbReference>
<gene>
    <name evidence="8" type="ORF">NAV_LOCUS8757</name>
    <name evidence="9" type="ORF">NAV_LOCUS9572</name>
</gene>
<dbReference type="EC" id="1.8.1.8" evidence="1"/>
<evidence type="ECO:0000256" key="2">
    <source>
        <dbReference type="ARBA" id="ARBA00022737"/>
    </source>
</evidence>
<proteinExistence type="predicted"/>
<keyword evidence="4" id="KW-0520">NAD</keyword>
<dbReference type="InterPro" id="IPR012336">
    <property type="entry name" value="Thioredoxin-like_fold"/>
</dbReference>
<dbReference type="AlphaFoldDB" id="A0A498SR31"/>
<dbReference type="GO" id="GO:0047134">
    <property type="term" value="F:protein-disulfide reductase [NAD(P)H] activity"/>
    <property type="evidence" value="ECO:0007669"/>
    <property type="project" value="UniProtKB-EC"/>
</dbReference>
<sequence length="95" mass="10698">EFYEEVDDEQFEIVFVSLDHSEEDLNVYLRESHGNWYHLPYGSSEIEELKSKYEIAGIPMLIVIKPDGNVITKNGRADVSGKAPPQTLSGWLAAA</sequence>
<feature type="domain" description="Thioredoxin-like fold" evidence="7">
    <location>
        <begin position="1"/>
        <end position="70"/>
    </location>
</feature>
<dbReference type="Proteomes" id="UP000276991">
    <property type="component" value="Unassembled WGS sequence"/>
</dbReference>
<evidence type="ECO:0000256" key="6">
    <source>
        <dbReference type="ARBA" id="ARBA00047804"/>
    </source>
</evidence>
<dbReference type="EMBL" id="UPTC01004082">
    <property type="protein sequence ID" value="VBB34781.1"/>
    <property type="molecule type" value="Genomic_DNA"/>
</dbReference>
<evidence type="ECO:0000256" key="1">
    <source>
        <dbReference type="ARBA" id="ARBA00012612"/>
    </source>
</evidence>
<evidence type="ECO:0000256" key="4">
    <source>
        <dbReference type="ARBA" id="ARBA00023027"/>
    </source>
</evidence>
<dbReference type="Pfam" id="PF13905">
    <property type="entry name" value="Thioredoxin_8"/>
    <property type="match status" value="1"/>
</dbReference>